<protein>
    <submittedName>
        <fullName evidence="3">Colicin E1 (Microcin) immunity protein</fullName>
    </submittedName>
</protein>
<dbReference type="InterPro" id="IPR003061">
    <property type="entry name" value="Microcin"/>
</dbReference>
<keyword evidence="1" id="KW-0079">Bacteriocin immunity</keyword>
<keyword evidence="2" id="KW-0812">Transmembrane</keyword>
<name>A0A379FBV9_PROVU</name>
<reference evidence="3 4" key="1">
    <citation type="submission" date="2018-06" db="EMBL/GenBank/DDBJ databases">
        <authorList>
            <consortium name="Pathogen Informatics"/>
            <person name="Doyle S."/>
        </authorList>
    </citation>
    <scope>NUCLEOTIDE SEQUENCE [LARGE SCALE GENOMIC DNA]</scope>
    <source>
        <strain evidence="3 4">NCTC10376</strain>
    </source>
</reference>
<dbReference type="AlphaFoldDB" id="A0A379FBV9"/>
<evidence type="ECO:0000313" key="4">
    <source>
        <dbReference type="Proteomes" id="UP000254331"/>
    </source>
</evidence>
<feature type="transmembrane region" description="Helical" evidence="2">
    <location>
        <begin position="35"/>
        <end position="61"/>
    </location>
</feature>
<dbReference type="EMBL" id="UGTW01000001">
    <property type="protein sequence ID" value="SUC17041.1"/>
    <property type="molecule type" value="Genomic_DNA"/>
</dbReference>
<dbReference type="GO" id="GO:0015643">
    <property type="term" value="F:toxic substance binding"/>
    <property type="evidence" value="ECO:0007669"/>
    <property type="project" value="InterPro"/>
</dbReference>
<dbReference type="Proteomes" id="UP000254331">
    <property type="component" value="Unassembled WGS sequence"/>
</dbReference>
<feature type="transmembrane region" description="Helical" evidence="2">
    <location>
        <begin position="5"/>
        <end position="23"/>
    </location>
</feature>
<keyword evidence="2" id="KW-0472">Membrane</keyword>
<evidence type="ECO:0000256" key="1">
    <source>
        <dbReference type="ARBA" id="ARBA00023025"/>
    </source>
</evidence>
<gene>
    <name evidence="3" type="ORF">NCTC10376_02961</name>
</gene>
<accession>A0A379FBV9</accession>
<keyword evidence="2" id="KW-1133">Transmembrane helix</keyword>
<proteinExistence type="predicted"/>
<dbReference type="RefSeq" id="WP_237585125.1">
    <property type="nucleotide sequence ID" value="NZ_JBFTCY010000001.1"/>
</dbReference>
<organism evidence="3 4">
    <name type="scientific">Proteus vulgaris</name>
    <dbReference type="NCBI Taxonomy" id="585"/>
    <lineage>
        <taxon>Bacteria</taxon>
        <taxon>Pseudomonadati</taxon>
        <taxon>Pseudomonadota</taxon>
        <taxon>Gammaproteobacteria</taxon>
        <taxon>Enterobacterales</taxon>
        <taxon>Morganellaceae</taxon>
        <taxon>Proteus</taxon>
    </lineage>
</organism>
<evidence type="ECO:0000256" key="2">
    <source>
        <dbReference type="SAM" id="Phobius"/>
    </source>
</evidence>
<sequence length="113" mass="13429">MNKKYYVNNMFWGFFILAIHVILSWEELRLGDGFLWLFMSIINAILYPFAKWAVECFFLKFTTREFWNKGWFIDTPGKKGILALYSIMVFIFAIPISILCIITILVKSHLYNI</sequence>
<dbReference type="GO" id="GO:0030153">
    <property type="term" value="P:bacteriocin immunity"/>
    <property type="evidence" value="ECO:0007669"/>
    <property type="project" value="UniProtKB-KW"/>
</dbReference>
<evidence type="ECO:0000313" key="3">
    <source>
        <dbReference type="EMBL" id="SUC17041.1"/>
    </source>
</evidence>
<dbReference type="Pfam" id="PF03526">
    <property type="entry name" value="Microcin"/>
    <property type="match status" value="1"/>
</dbReference>
<feature type="transmembrane region" description="Helical" evidence="2">
    <location>
        <begin position="82"/>
        <end position="106"/>
    </location>
</feature>